<protein>
    <recommendedName>
        <fullName evidence="1">Hemerythrin-like domain-containing protein</fullName>
    </recommendedName>
</protein>
<dbReference type="EMBL" id="WEGH01000002">
    <property type="protein sequence ID" value="MQY05838.1"/>
    <property type="molecule type" value="Genomic_DNA"/>
</dbReference>
<evidence type="ECO:0000259" key="1">
    <source>
        <dbReference type="Pfam" id="PF01814"/>
    </source>
</evidence>
<feature type="domain" description="Hemerythrin-like" evidence="1">
    <location>
        <begin position="31"/>
        <end position="152"/>
    </location>
</feature>
<proteinExistence type="predicted"/>
<evidence type="ECO:0000313" key="2">
    <source>
        <dbReference type="EMBL" id="MQY05838.1"/>
    </source>
</evidence>
<comment type="caution">
    <text evidence="2">The sequence shown here is derived from an EMBL/GenBank/DDBJ whole genome shotgun (WGS) entry which is preliminary data.</text>
</comment>
<accession>A0A7K0BXC9</accession>
<dbReference type="InterPro" id="IPR053206">
    <property type="entry name" value="Dimeric_xanthone_biosynth"/>
</dbReference>
<evidence type="ECO:0000313" key="3">
    <source>
        <dbReference type="Proteomes" id="UP000487268"/>
    </source>
</evidence>
<name>A0A7K0BXC9_9ACTN</name>
<reference evidence="2 3" key="1">
    <citation type="submission" date="2019-10" db="EMBL/GenBank/DDBJ databases">
        <title>Actinomadura rubteroloni sp. nov. and Actinomadura macrotermitis sp. nov., isolated from the gut of fungus growing-termite Macrotermes natalensis.</title>
        <authorList>
            <person name="Benndorf R."/>
            <person name="Martin K."/>
            <person name="Kuefner M."/>
            <person name="De Beer W."/>
            <person name="Kaster A.-K."/>
            <person name="Vollmers J."/>
            <person name="Poulsen M."/>
            <person name="Beemelmanns C."/>
        </authorList>
    </citation>
    <scope>NUCLEOTIDE SEQUENCE [LARGE SCALE GENOMIC DNA]</scope>
    <source>
        <strain evidence="2 3">RB68</strain>
    </source>
</reference>
<dbReference type="AlphaFoldDB" id="A0A7K0BXC9"/>
<dbReference type="Gene3D" id="1.20.120.520">
    <property type="entry name" value="nmb1532 protein domain like"/>
    <property type="match status" value="1"/>
</dbReference>
<dbReference type="PANTHER" id="PTHR38048:SF2">
    <property type="entry name" value="HEMERYTHRIN-LIKE DOMAIN-CONTAINING PROTEIN"/>
    <property type="match status" value="1"/>
</dbReference>
<organism evidence="2 3">
    <name type="scientific">Actinomadura macrotermitis</name>
    <dbReference type="NCBI Taxonomy" id="2585200"/>
    <lineage>
        <taxon>Bacteria</taxon>
        <taxon>Bacillati</taxon>
        <taxon>Actinomycetota</taxon>
        <taxon>Actinomycetes</taxon>
        <taxon>Streptosporangiales</taxon>
        <taxon>Thermomonosporaceae</taxon>
        <taxon>Actinomadura</taxon>
    </lineage>
</organism>
<gene>
    <name evidence="2" type="ORF">ACRB68_39150</name>
</gene>
<dbReference type="InterPro" id="IPR012312">
    <property type="entry name" value="Hemerythrin-like"/>
</dbReference>
<dbReference type="PANTHER" id="PTHR38048">
    <property type="entry name" value="EXPRESSED PROTEIN"/>
    <property type="match status" value="1"/>
</dbReference>
<sequence length="171" mass="18664">MEAPDRKAGHMTLSPSEKAGDENRIVAWNRELAAVHQRLRRALRLAREAIDAGDAASAGNDLLLYCHGFCAALSGHHVSEDDALFPELAERHPELRPTIAKLQQDHELIASLLRQFEQALNSGAPPERLSSHLDGLSAIMESHFQYEERQLLGPLAALDLDLAPGTALGPL</sequence>
<dbReference type="Proteomes" id="UP000487268">
    <property type="component" value="Unassembled WGS sequence"/>
</dbReference>
<keyword evidence="3" id="KW-1185">Reference proteome</keyword>
<dbReference type="Pfam" id="PF01814">
    <property type="entry name" value="Hemerythrin"/>
    <property type="match status" value="1"/>
</dbReference>